<feature type="transmembrane region" description="Helical" evidence="5">
    <location>
        <begin position="75"/>
        <end position="93"/>
    </location>
</feature>
<proteinExistence type="predicted"/>
<dbReference type="EMBL" id="JABBNU010000006">
    <property type="protein sequence ID" value="NMM48957.1"/>
    <property type="molecule type" value="Genomic_DNA"/>
</dbReference>
<dbReference type="InterPro" id="IPR052714">
    <property type="entry name" value="MFS_Exporter"/>
</dbReference>
<dbReference type="InterPro" id="IPR011701">
    <property type="entry name" value="MFS"/>
</dbReference>
<feature type="transmembrane region" description="Helical" evidence="5">
    <location>
        <begin position="209"/>
        <end position="231"/>
    </location>
</feature>
<reference evidence="7 8" key="1">
    <citation type="submission" date="2020-04" db="EMBL/GenBank/DDBJ databases">
        <title>Flammeovirgaceae bacterium KN852 isolated from deep sea.</title>
        <authorList>
            <person name="Zhang D.-C."/>
        </authorList>
    </citation>
    <scope>NUCLEOTIDE SEQUENCE [LARGE SCALE GENOMIC DNA]</scope>
    <source>
        <strain evidence="7 8">KN852</strain>
    </source>
</reference>
<evidence type="ECO:0000313" key="8">
    <source>
        <dbReference type="Proteomes" id="UP000559010"/>
    </source>
</evidence>
<feature type="transmembrane region" description="Helical" evidence="5">
    <location>
        <begin position="295"/>
        <end position="319"/>
    </location>
</feature>
<sequence length="395" mass="43182">MQNKQLYTRQFWLLCFSSFLFFASFNILIPELPSYLSDMGGEEYLGWIIGLFTISAGLSRPFSGKLTDTIGRIPIMIYGVFVCIIAGILYSHVTTVFGLLALRLVHGMSTGFKPTATSAYVADISPDHRRGEAMGILGMFGGLGMAMGNTISSWIVMNYSINAMFYTSSGLALASILVLFGMKETLEKKQKFNFSLLKVSLIDIYEPRALPAAITMGLSVFSFGIALTLIPDLSEHLGLENKGIFFGIFMSASIVIRLIAGKLSDKYGRIPVLISGLVMLSFTMFLIGASTNLKLLYIAAVIFGFAAGINSPTIFAWTIDLAEDKYRGRALATVFIALEIGIGSGAFISGAIYDSNPKNFSYAFWTGGIVALIAVFVSIYYFRKSRKLATENYES</sequence>
<evidence type="ECO:0000256" key="5">
    <source>
        <dbReference type="SAM" id="Phobius"/>
    </source>
</evidence>
<dbReference type="Pfam" id="PF07690">
    <property type="entry name" value="MFS_1"/>
    <property type="match status" value="1"/>
</dbReference>
<dbReference type="RefSeq" id="WP_169681417.1">
    <property type="nucleotide sequence ID" value="NZ_JABBNU010000006.1"/>
</dbReference>
<dbReference type="InterPro" id="IPR005828">
    <property type="entry name" value="MFS_sugar_transport-like"/>
</dbReference>
<dbReference type="PANTHER" id="PTHR23531:SF2">
    <property type="entry name" value="PERMEASE"/>
    <property type="match status" value="1"/>
</dbReference>
<evidence type="ECO:0000259" key="6">
    <source>
        <dbReference type="PROSITE" id="PS50850"/>
    </source>
</evidence>
<gene>
    <name evidence="7" type="ORF">HH304_11145</name>
</gene>
<evidence type="ECO:0000256" key="1">
    <source>
        <dbReference type="ARBA" id="ARBA00004370"/>
    </source>
</evidence>
<keyword evidence="3 5" id="KW-1133">Transmembrane helix</keyword>
<organism evidence="7 8">
    <name type="scientific">Marinigracilibium pacificum</name>
    <dbReference type="NCBI Taxonomy" id="2729599"/>
    <lineage>
        <taxon>Bacteria</taxon>
        <taxon>Pseudomonadati</taxon>
        <taxon>Bacteroidota</taxon>
        <taxon>Cytophagia</taxon>
        <taxon>Cytophagales</taxon>
        <taxon>Flammeovirgaceae</taxon>
        <taxon>Marinigracilibium</taxon>
    </lineage>
</organism>
<feature type="transmembrane region" description="Helical" evidence="5">
    <location>
        <begin position="12"/>
        <end position="29"/>
    </location>
</feature>
<feature type="transmembrane region" description="Helical" evidence="5">
    <location>
        <begin position="272"/>
        <end position="289"/>
    </location>
</feature>
<evidence type="ECO:0000256" key="4">
    <source>
        <dbReference type="ARBA" id="ARBA00023136"/>
    </source>
</evidence>
<feature type="domain" description="Major facilitator superfamily (MFS) profile" evidence="6">
    <location>
        <begin position="10"/>
        <end position="386"/>
    </location>
</feature>
<keyword evidence="8" id="KW-1185">Reference proteome</keyword>
<dbReference type="Gene3D" id="1.20.1250.20">
    <property type="entry name" value="MFS general substrate transporter like domains"/>
    <property type="match status" value="2"/>
</dbReference>
<feature type="transmembrane region" description="Helical" evidence="5">
    <location>
        <begin position="331"/>
        <end position="353"/>
    </location>
</feature>
<dbReference type="GO" id="GO:0016020">
    <property type="term" value="C:membrane"/>
    <property type="evidence" value="ECO:0007669"/>
    <property type="project" value="UniProtKB-SubCell"/>
</dbReference>
<feature type="transmembrane region" description="Helical" evidence="5">
    <location>
        <begin position="359"/>
        <end position="382"/>
    </location>
</feature>
<dbReference type="GO" id="GO:0022857">
    <property type="term" value="F:transmembrane transporter activity"/>
    <property type="evidence" value="ECO:0007669"/>
    <property type="project" value="InterPro"/>
</dbReference>
<protein>
    <submittedName>
        <fullName evidence="7">MFS transporter</fullName>
    </submittedName>
</protein>
<comment type="caution">
    <text evidence="7">The sequence shown here is derived from an EMBL/GenBank/DDBJ whole genome shotgun (WGS) entry which is preliminary data.</text>
</comment>
<keyword evidence="4 5" id="KW-0472">Membrane</keyword>
<dbReference type="PROSITE" id="PS50850">
    <property type="entry name" value="MFS"/>
    <property type="match status" value="1"/>
</dbReference>
<evidence type="ECO:0000256" key="3">
    <source>
        <dbReference type="ARBA" id="ARBA00022989"/>
    </source>
</evidence>
<dbReference type="InterPro" id="IPR036259">
    <property type="entry name" value="MFS_trans_sf"/>
</dbReference>
<dbReference type="PANTHER" id="PTHR23531">
    <property type="entry name" value="QUINOLENE RESISTANCE PROTEIN NORA"/>
    <property type="match status" value="1"/>
</dbReference>
<name>A0A848IXC7_9BACT</name>
<dbReference type="CDD" id="cd17489">
    <property type="entry name" value="MFS_YfcJ_like"/>
    <property type="match status" value="1"/>
</dbReference>
<evidence type="ECO:0000256" key="2">
    <source>
        <dbReference type="ARBA" id="ARBA00022692"/>
    </source>
</evidence>
<feature type="transmembrane region" description="Helical" evidence="5">
    <location>
        <begin position="163"/>
        <end position="182"/>
    </location>
</feature>
<evidence type="ECO:0000313" key="7">
    <source>
        <dbReference type="EMBL" id="NMM48957.1"/>
    </source>
</evidence>
<accession>A0A848IXC7</accession>
<dbReference type="SUPFAM" id="SSF103473">
    <property type="entry name" value="MFS general substrate transporter"/>
    <property type="match status" value="1"/>
</dbReference>
<comment type="subcellular location">
    <subcellularLocation>
        <location evidence="1">Membrane</location>
    </subcellularLocation>
</comment>
<feature type="transmembrane region" description="Helical" evidence="5">
    <location>
        <begin position="243"/>
        <end position="260"/>
    </location>
</feature>
<feature type="transmembrane region" description="Helical" evidence="5">
    <location>
        <begin position="134"/>
        <end position="157"/>
    </location>
</feature>
<keyword evidence="2 5" id="KW-0812">Transmembrane</keyword>
<dbReference type="InterPro" id="IPR020846">
    <property type="entry name" value="MFS_dom"/>
</dbReference>
<dbReference type="Pfam" id="PF00083">
    <property type="entry name" value="Sugar_tr"/>
    <property type="match status" value="1"/>
</dbReference>
<feature type="transmembrane region" description="Helical" evidence="5">
    <location>
        <begin position="44"/>
        <end position="63"/>
    </location>
</feature>
<dbReference type="Proteomes" id="UP000559010">
    <property type="component" value="Unassembled WGS sequence"/>
</dbReference>
<dbReference type="AlphaFoldDB" id="A0A848IXC7"/>